<evidence type="ECO:0000313" key="6">
    <source>
        <dbReference type="Proteomes" id="UP001385951"/>
    </source>
</evidence>
<dbReference type="Proteomes" id="UP001385951">
    <property type="component" value="Unassembled WGS sequence"/>
</dbReference>
<feature type="region of interest" description="Disordered" evidence="3">
    <location>
        <begin position="456"/>
        <end position="488"/>
    </location>
</feature>
<feature type="compositionally biased region" description="Polar residues" evidence="3">
    <location>
        <begin position="18"/>
        <end position="28"/>
    </location>
</feature>
<feature type="region of interest" description="Disordered" evidence="3">
    <location>
        <begin position="1"/>
        <end position="28"/>
    </location>
</feature>
<dbReference type="InterPro" id="IPR038096">
    <property type="entry name" value="TEA/ATTS_sf"/>
</dbReference>
<protein>
    <recommendedName>
        <fullName evidence="4">TEA domain-containing protein</fullName>
    </recommendedName>
</protein>
<gene>
    <name evidence="5" type="ORF">QCA50_003160</name>
</gene>
<feature type="region of interest" description="Disordered" evidence="3">
    <location>
        <begin position="141"/>
        <end position="204"/>
    </location>
</feature>
<feature type="compositionally biased region" description="Low complexity" evidence="3">
    <location>
        <begin position="167"/>
        <end position="180"/>
    </location>
</feature>
<evidence type="ECO:0000256" key="2">
    <source>
        <dbReference type="PROSITE-ProRule" id="PRU00505"/>
    </source>
</evidence>
<feature type="compositionally biased region" description="Polar residues" evidence="3">
    <location>
        <begin position="456"/>
        <end position="482"/>
    </location>
</feature>
<keyword evidence="6" id="KW-1185">Reference proteome</keyword>
<feature type="compositionally biased region" description="Polar residues" evidence="3">
    <location>
        <begin position="144"/>
        <end position="160"/>
    </location>
</feature>
<reference evidence="5 6" key="1">
    <citation type="submission" date="2022-09" db="EMBL/GenBank/DDBJ databases">
        <authorList>
            <person name="Palmer J.M."/>
        </authorList>
    </citation>
    <scope>NUCLEOTIDE SEQUENCE [LARGE SCALE GENOMIC DNA]</scope>
    <source>
        <strain evidence="5 6">DSM 7382</strain>
    </source>
</reference>
<comment type="similarity">
    <text evidence="1">Belongs to the TEC1 family.</text>
</comment>
<sequence>MGLDVMSRYGPRRVPHSPTASTKPLDPTTTMADALVAGKSLTPQRKHHKLLKDGTEVWSDDVEKIFVQGLKEYWESPWATYSRGRSRWRNQFLVDHLKKFGIERSKKQVASHIQVLRNMWREQPEFHLVAGGEELFMENGLLASPNNTGRGSGSPQSAHSTPVRDASSLSPSTSNSDLPNAIPASISMPQMSGPSGWPGPSGGPLLEQSYDALIPAFDQLPNGGGLSPHRMRSNTVKLEPLMMHAGLFTLPTVSSGGGGHLLDNSLPGTSSHHPVPHTSTRLYAFNLWAEGMAPFMVNIDQMATALTNQALVQVDQSSILLRIKLSLPAFDDYGFPSLHGFQAAVTLSERWSSEAKCITKSYAGSTPLGPEIGHLDSASDLQAMSSNDFTSSPVSVGLSDTALSRCRWMEMPLDTITQQIIVDGVVVAAIVYHLQRSTNVGAPPSAELIGVQRYKPTSTSRRTHARTQSQPYIASSQHSPTRLSHPAGTSAAYFNPPSFGGPNDIPPFTPYSHLDFPTSSMPMNGFSYNAPSHSPDMFGVVETSSDFSDRPYMSQAPRSL</sequence>
<evidence type="ECO:0000256" key="3">
    <source>
        <dbReference type="SAM" id="MobiDB-lite"/>
    </source>
</evidence>
<proteinExistence type="inferred from homology"/>
<evidence type="ECO:0000259" key="4">
    <source>
        <dbReference type="PROSITE" id="PS51088"/>
    </source>
</evidence>
<organism evidence="5 6">
    <name type="scientific">Cerrena zonata</name>
    <dbReference type="NCBI Taxonomy" id="2478898"/>
    <lineage>
        <taxon>Eukaryota</taxon>
        <taxon>Fungi</taxon>
        <taxon>Dikarya</taxon>
        <taxon>Basidiomycota</taxon>
        <taxon>Agaricomycotina</taxon>
        <taxon>Agaricomycetes</taxon>
        <taxon>Polyporales</taxon>
        <taxon>Cerrenaceae</taxon>
        <taxon>Cerrena</taxon>
    </lineage>
</organism>
<dbReference type="PROSITE" id="PS51088">
    <property type="entry name" value="TEA_2"/>
    <property type="match status" value="1"/>
</dbReference>
<dbReference type="EMBL" id="JASBNA010000003">
    <property type="protein sequence ID" value="KAK7693591.1"/>
    <property type="molecule type" value="Genomic_DNA"/>
</dbReference>
<feature type="DNA-binding region" description="TEA" evidence="2">
    <location>
        <begin position="51"/>
        <end position="123"/>
    </location>
</feature>
<evidence type="ECO:0000256" key="1">
    <source>
        <dbReference type="ARBA" id="ARBA00008421"/>
    </source>
</evidence>
<dbReference type="SMART" id="SM00426">
    <property type="entry name" value="TEA"/>
    <property type="match status" value="1"/>
</dbReference>
<evidence type="ECO:0000313" key="5">
    <source>
        <dbReference type="EMBL" id="KAK7693591.1"/>
    </source>
</evidence>
<dbReference type="Gene3D" id="6.10.20.40">
    <property type="entry name" value="TEA/ATTS domain"/>
    <property type="match status" value="1"/>
</dbReference>
<name>A0AAW0GJM6_9APHY</name>
<dbReference type="Pfam" id="PF01285">
    <property type="entry name" value="TEA"/>
    <property type="match status" value="1"/>
</dbReference>
<dbReference type="InterPro" id="IPR000818">
    <property type="entry name" value="TEA/ATTS_dom"/>
</dbReference>
<comment type="caution">
    <text evidence="5">The sequence shown here is derived from an EMBL/GenBank/DDBJ whole genome shotgun (WGS) entry which is preliminary data.</text>
</comment>
<accession>A0AAW0GJM6</accession>
<dbReference type="AlphaFoldDB" id="A0AAW0GJM6"/>
<feature type="domain" description="TEA" evidence="4">
    <location>
        <begin position="51"/>
        <end position="123"/>
    </location>
</feature>
<dbReference type="GO" id="GO:0003700">
    <property type="term" value="F:DNA-binding transcription factor activity"/>
    <property type="evidence" value="ECO:0007669"/>
    <property type="project" value="InterPro"/>
</dbReference>